<dbReference type="OrthoDB" id="5368821at2759"/>
<dbReference type="InterPro" id="IPR001623">
    <property type="entry name" value="DnaJ_domain"/>
</dbReference>
<dbReference type="GO" id="GO:0051087">
    <property type="term" value="F:protein-folding chaperone binding"/>
    <property type="evidence" value="ECO:0007669"/>
    <property type="project" value="TreeGrafter"/>
</dbReference>
<keyword evidence="6" id="KW-1185">Reference proteome</keyword>
<dbReference type="SUPFAM" id="SSF46565">
    <property type="entry name" value="Chaperone J-domain"/>
    <property type="match status" value="1"/>
</dbReference>
<dbReference type="Gene3D" id="1.10.287.110">
    <property type="entry name" value="DnaJ domain"/>
    <property type="match status" value="1"/>
</dbReference>
<feature type="compositionally biased region" description="Low complexity" evidence="2">
    <location>
        <begin position="440"/>
        <end position="473"/>
    </location>
</feature>
<evidence type="ECO:0000259" key="4">
    <source>
        <dbReference type="PROSITE" id="PS50076"/>
    </source>
</evidence>
<proteinExistence type="predicted"/>
<evidence type="ECO:0000313" key="6">
    <source>
        <dbReference type="Proteomes" id="UP000663699"/>
    </source>
</evidence>
<dbReference type="InterPro" id="IPR036869">
    <property type="entry name" value="J_dom_sf"/>
</dbReference>
<evidence type="ECO:0000256" key="3">
    <source>
        <dbReference type="SAM" id="Phobius"/>
    </source>
</evidence>
<dbReference type="AlphaFoldDB" id="A0A899G348"/>
<dbReference type="PROSITE" id="PS50076">
    <property type="entry name" value="DNAJ_2"/>
    <property type="match status" value="1"/>
</dbReference>
<dbReference type="GO" id="GO:0051787">
    <property type="term" value="F:misfolded protein binding"/>
    <property type="evidence" value="ECO:0007669"/>
    <property type="project" value="TreeGrafter"/>
</dbReference>
<reference evidence="5" key="1">
    <citation type="submission" date="2020-06" db="EMBL/GenBank/DDBJ databases">
        <title>Genomes of multiple members of Pneumocystis genus reveal paths to human pathogen Pneumocystis jirovecii.</title>
        <authorList>
            <person name="Cisse O.H."/>
            <person name="Ma L."/>
            <person name="Dekker J."/>
            <person name="Khil P."/>
            <person name="Jo J."/>
            <person name="Brenchley J."/>
            <person name="Blair R."/>
            <person name="Pahar B."/>
            <person name="Chabe M."/>
            <person name="Van Rompay K.A."/>
            <person name="Keesler R."/>
            <person name="Sukura A."/>
            <person name="Hirsch V."/>
            <person name="Kutty G."/>
            <person name="Liu Y."/>
            <person name="Peng L."/>
            <person name="Chen J."/>
            <person name="Song J."/>
            <person name="Weissenbacher-Lang C."/>
            <person name="Xu J."/>
            <person name="Upham N.S."/>
            <person name="Stajich J.E."/>
            <person name="Cuomo C.A."/>
            <person name="Cushion M.T."/>
            <person name="Kovacs J.A."/>
        </authorList>
    </citation>
    <scope>NUCLEOTIDE SEQUENCE</scope>
    <source>
        <strain evidence="5">2A</strain>
    </source>
</reference>
<dbReference type="InterPro" id="IPR051948">
    <property type="entry name" value="Hsp70_co-chaperone_J-domain"/>
</dbReference>
<accession>A0A899G348</accession>
<dbReference type="CDD" id="cd06257">
    <property type="entry name" value="DnaJ"/>
    <property type="match status" value="1"/>
</dbReference>
<dbReference type="PANTHER" id="PTHR44360:SF1">
    <property type="entry name" value="DNAJ HOMOLOG SUBFAMILY B MEMBER 9"/>
    <property type="match status" value="1"/>
</dbReference>
<feature type="transmembrane region" description="Helical" evidence="3">
    <location>
        <begin position="123"/>
        <end position="141"/>
    </location>
</feature>
<name>A0A899G348_9ASCO</name>
<dbReference type="Pfam" id="PF00226">
    <property type="entry name" value="DnaJ"/>
    <property type="match status" value="1"/>
</dbReference>
<gene>
    <name evidence="5" type="ORF">MERGE_000026</name>
</gene>
<feature type="compositionally biased region" description="Polar residues" evidence="2">
    <location>
        <begin position="476"/>
        <end position="498"/>
    </location>
</feature>
<dbReference type="Proteomes" id="UP000663699">
    <property type="component" value="Chromosome 8"/>
</dbReference>
<evidence type="ECO:0000256" key="1">
    <source>
        <dbReference type="ARBA" id="ARBA00023186"/>
    </source>
</evidence>
<keyword evidence="3" id="KW-1133">Transmembrane helix</keyword>
<keyword evidence="3" id="KW-0472">Membrane</keyword>
<feature type="compositionally biased region" description="Basic and acidic residues" evidence="2">
    <location>
        <begin position="414"/>
        <end position="426"/>
    </location>
</feature>
<feature type="region of interest" description="Disordered" evidence="2">
    <location>
        <begin position="399"/>
        <end position="507"/>
    </location>
</feature>
<sequence>MSQFYLKTSQNFYQILNINPCALTKEKLKTHFRKMALKVHPDKIKNGDATQFIRLRLAYNVLSNHKQRFAYERLGPSMIKWSETVSFHEILFESFKTTFHFYGGLIFVFLISNFLKINPLKTFWHFYIVGLHFTLEVLSIVRSNPTFPFNFIFPRKLPFEFITMIHTFLRILLLAWSDIEFILFPQENVMDISENLKRVFSLSSILLDESKILLEMEYSSYRDKTAAKDRVKERIKEIVLQNQLVILVDVNEGLFSRRPYPLPTFKCWHSISPLSDSMRIRDLIEQIIEIFSFNIDTCYLSLELEGFHLPLNSFVSKVLRENDLIILKRMNDAPEVGEGVYTIFNRGVSMGLGASEKDKIENDTYLLKYNKQFDMYNHTGRSMQSDSVKQKAPFFENEESFSQENNSIHFNTFKNKDSSSKIEKMQPYKRKNAARESDSKSSSSSETSVSASSTSSKSSISKKSSDSNTSSESILKMNQSFSQNKNQKPPGQGMPSTKAQKRTDKTLNHTKIEIRPTKKYTKNKRGNFISRIDTNQGKHIRFNENGECDTIDKAYDENWQDRCIVKEIECELPNVPINIIPLTSNDKNEVSNETSSFEDMPPLPDNIDTFVVLTQPPSIGSIIAFKHLCINDNYEPVLSGYKTAALIDHSKSGLLTLQLSKRDQKQKKIDFETGEQIYGKFGVDTDLEHDGQLTLAWNNLISPVLLKEVQPSTS</sequence>
<dbReference type="GO" id="GO:0005783">
    <property type="term" value="C:endoplasmic reticulum"/>
    <property type="evidence" value="ECO:0007669"/>
    <property type="project" value="TreeGrafter"/>
</dbReference>
<dbReference type="PANTHER" id="PTHR44360">
    <property type="entry name" value="DNAJ HOMOLOG SUBFAMILY B MEMBER 9"/>
    <property type="match status" value="1"/>
</dbReference>
<dbReference type="GO" id="GO:0036503">
    <property type="term" value="P:ERAD pathway"/>
    <property type="evidence" value="ECO:0007669"/>
    <property type="project" value="TreeGrafter"/>
</dbReference>
<evidence type="ECO:0000313" key="5">
    <source>
        <dbReference type="EMBL" id="QSL65748.1"/>
    </source>
</evidence>
<keyword evidence="3" id="KW-0812">Transmembrane</keyword>
<evidence type="ECO:0000256" key="2">
    <source>
        <dbReference type="SAM" id="MobiDB-lite"/>
    </source>
</evidence>
<feature type="transmembrane region" description="Helical" evidence="3">
    <location>
        <begin position="99"/>
        <end position="117"/>
    </location>
</feature>
<organism evidence="5 6">
    <name type="scientific">Pneumocystis wakefieldiae</name>
    <dbReference type="NCBI Taxonomy" id="38082"/>
    <lineage>
        <taxon>Eukaryota</taxon>
        <taxon>Fungi</taxon>
        <taxon>Dikarya</taxon>
        <taxon>Ascomycota</taxon>
        <taxon>Taphrinomycotina</taxon>
        <taxon>Pneumocystomycetes</taxon>
        <taxon>Pneumocystaceae</taxon>
        <taxon>Pneumocystis</taxon>
    </lineage>
</organism>
<protein>
    <recommendedName>
        <fullName evidence="4">J domain-containing protein</fullName>
    </recommendedName>
</protein>
<dbReference type="EMBL" id="CP054539">
    <property type="protein sequence ID" value="QSL65748.1"/>
    <property type="molecule type" value="Genomic_DNA"/>
</dbReference>
<keyword evidence="1" id="KW-0143">Chaperone</keyword>
<dbReference type="SMART" id="SM00271">
    <property type="entry name" value="DnaJ"/>
    <property type="match status" value="1"/>
</dbReference>
<feature type="domain" description="J" evidence="4">
    <location>
        <begin position="11"/>
        <end position="75"/>
    </location>
</feature>